<evidence type="ECO:0000313" key="1">
    <source>
        <dbReference type="EMBL" id="AWW00717.1"/>
    </source>
</evidence>
<dbReference type="EMBL" id="CP029480">
    <property type="protein sequence ID" value="AWW00717.1"/>
    <property type="molecule type" value="Genomic_DNA"/>
</dbReference>
<keyword evidence="2" id="KW-1185">Reference proteome</keyword>
<evidence type="ECO:0000313" key="2">
    <source>
        <dbReference type="Proteomes" id="UP000249873"/>
    </source>
</evidence>
<accession>A0A2Z4GHH9</accession>
<protein>
    <submittedName>
        <fullName evidence="1">Uncharacterized protein</fullName>
    </submittedName>
</protein>
<dbReference type="OrthoDB" id="583051at2"/>
<proteinExistence type="predicted"/>
<organism evidence="1 2">
    <name type="scientific">Arcticibacterium luteifluviistationis</name>
    <dbReference type="NCBI Taxonomy" id="1784714"/>
    <lineage>
        <taxon>Bacteria</taxon>
        <taxon>Pseudomonadati</taxon>
        <taxon>Bacteroidota</taxon>
        <taxon>Cytophagia</taxon>
        <taxon>Cytophagales</taxon>
        <taxon>Leadbetterellaceae</taxon>
        <taxon>Arcticibacterium</taxon>
    </lineage>
</organism>
<dbReference type="Proteomes" id="UP000249873">
    <property type="component" value="Chromosome"/>
</dbReference>
<name>A0A2Z4GHH9_9BACT</name>
<dbReference type="KEGG" id="als:DJ013_22015"/>
<sequence>MEELRKKRKQQRAKLKSDSKIKECFHFDKESCEGKIKDAHSLQKNGVLSLLEYEINKNKVVYSFSHRRLSGPMSFNGFESLGKKECSTFHGFCDYHDSIVFAPIENSEVNVQSDEHCFLLCYRAFAKEYHAKIEANKGFENNEIYNQPQNKQMREEMLKGSELAIRDLKNVKNRLNSILENKNYSDLDYFIYTLPYSVPIACAASITPSYSYSGILLNKSEDFNDVYENIMVTVLPTLRQTHIIMGCFSDDKRSITYIDELENLSEKKLENAITSILIGDIENAFFSPLLWKRMVKRERELLMNEISLTSPFSLSMIEEGFFLSRLNLFNMKYVNKE</sequence>
<gene>
    <name evidence="1" type="ORF">DJ013_22015</name>
</gene>
<dbReference type="RefSeq" id="WP_111374083.1">
    <property type="nucleotide sequence ID" value="NZ_CP029480.1"/>
</dbReference>
<dbReference type="AlphaFoldDB" id="A0A2Z4GHH9"/>
<reference evidence="1 2" key="1">
    <citation type="submission" date="2018-05" db="EMBL/GenBank/DDBJ databases">
        <title>Complete genome sequence of Arcticibacterium luteifluviistationis SM1504T, a cytophagaceae bacterium isolated from Arctic surface seawater.</title>
        <authorList>
            <person name="Li Y."/>
            <person name="Qin Q.-L."/>
        </authorList>
    </citation>
    <scope>NUCLEOTIDE SEQUENCE [LARGE SCALE GENOMIC DNA]</scope>
    <source>
        <strain evidence="1 2">SM1504</strain>
    </source>
</reference>